<gene>
    <name evidence="1" type="ORF">Zmor_017775</name>
</gene>
<dbReference type="PANTHER" id="PTHR33332">
    <property type="entry name" value="REVERSE TRANSCRIPTASE DOMAIN-CONTAINING PROTEIN"/>
    <property type="match status" value="1"/>
</dbReference>
<evidence type="ECO:0000313" key="2">
    <source>
        <dbReference type="Proteomes" id="UP001168821"/>
    </source>
</evidence>
<evidence type="ECO:0000313" key="1">
    <source>
        <dbReference type="EMBL" id="KAJ3651757.1"/>
    </source>
</evidence>
<protein>
    <recommendedName>
        <fullName evidence="3">RNA-directed DNA polymerase from mobile element jockey</fullName>
    </recommendedName>
</protein>
<organism evidence="1 2">
    <name type="scientific">Zophobas morio</name>
    <dbReference type="NCBI Taxonomy" id="2755281"/>
    <lineage>
        <taxon>Eukaryota</taxon>
        <taxon>Metazoa</taxon>
        <taxon>Ecdysozoa</taxon>
        <taxon>Arthropoda</taxon>
        <taxon>Hexapoda</taxon>
        <taxon>Insecta</taxon>
        <taxon>Pterygota</taxon>
        <taxon>Neoptera</taxon>
        <taxon>Endopterygota</taxon>
        <taxon>Coleoptera</taxon>
        <taxon>Polyphaga</taxon>
        <taxon>Cucujiformia</taxon>
        <taxon>Tenebrionidae</taxon>
        <taxon>Zophobas</taxon>
    </lineage>
</organism>
<reference evidence="1" key="1">
    <citation type="journal article" date="2023" name="G3 (Bethesda)">
        <title>Whole genome assemblies of Zophobas morio and Tenebrio molitor.</title>
        <authorList>
            <person name="Kaur S."/>
            <person name="Stinson S.A."/>
            <person name="diCenzo G.C."/>
        </authorList>
    </citation>
    <scope>NUCLEOTIDE SEQUENCE</scope>
    <source>
        <strain evidence="1">QUZm001</strain>
    </source>
</reference>
<name>A0AA38MCY9_9CUCU</name>
<proteinExistence type="predicted"/>
<evidence type="ECO:0008006" key="3">
    <source>
        <dbReference type="Google" id="ProtNLM"/>
    </source>
</evidence>
<dbReference type="AlphaFoldDB" id="A0AA38MCY9"/>
<sequence>MDGVVLTRTNSQLDLGVIVNSELTWSDHIVSVIKKANSLGYLLQRSFIKPSVSTTLKLYKNFVRPVLEFANNVWWPVLIGDQNRLESVQQRMTLLPYGNDPFRPSYSERLIIMSLPTLKDRRIRGDVIFTFKSLRLGDPLMQDLFTLCPYSRTRVHCFKLKKENFRTTVRQHFVTNRVFDTWNKLPEEVVQSPNVNVFKSRFDSL</sequence>
<keyword evidence="2" id="KW-1185">Reference proteome</keyword>
<comment type="caution">
    <text evidence="1">The sequence shown here is derived from an EMBL/GenBank/DDBJ whole genome shotgun (WGS) entry which is preliminary data.</text>
</comment>
<accession>A0AA38MCY9</accession>
<dbReference type="Proteomes" id="UP001168821">
    <property type="component" value="Unassembled WGS sequence"/>
</dbReference>
<dbReference type="EMBL" id="JALNTZ010000005">
    <property type="protein sequence ID" value="KAJ3651757.1"/>
    <property type="molecule type" value="Genomic_DNA"/>
</dbReference>